<sequence length="130" mass="14403">MSIEELTLNQINREIKECIQNCLDCHSICLNTVTFCLEQGGRHAEPNHIRLMLDCAEICTTTANFMLRNSDLHPLNDYVCAALCERCADDCDGLRPAGGDRIGSNGQMKACADMCRRCAESCRRLAMTAA</sequence>
<evidence type="ECO:0000313" key="1">
    <source>
        <dbReference type="EMBL" id="KZL49141.1"/>
    </source>
</evidence>
<dbReference type="Pfam" id="PF03860">
    <property type="entry name" value="Csp"/>
    <property type="match status" value="1"/>
</dbReference>
<dbReference type="OrthoDB" id="5396211at2"/>
<dbReference type="AlphaFoldDB" id="A0A166J277"/>
<reference evidence="1 2" key="1">
    <citation type="submission" date="2016-04" db="EMBL/GenBank/DDBJ databases">
        <title>Draft Genome Assembly of the Bloom-forming Cyanobacterium Nodularia spumigena Strain CENA596 in Shrimp Production Ponds.</title>
        <authorList>
            <person name="Popin R.V."/>
            <person name="Rigonato J."/>
            <person name="Abreu V.A."/>
            <person name="Andreote A.P."/>
            <person name="Silveira S.B."/>
            <person name="Odebrecht C."/>
            <person name="Fiore M.F."/>
        </authorList>
    </citation>
    <scope>NUCLEOTIDE SEQUENCE [LARGE SCALE GENOMIC DNA]</scope>
    <source>
        <strain evidence="1 2">CENA596</strain>
    </source>
</reference>
<comment type="caution">
    <text evidence="1">The sequence shown here is derived from an EMBL/GenBank/DDBJ whole genome shotgun (WGS) entry which is preliminary data.</text>
</comment>
<protein>
    <submittedName>
        <fullName evidence="1">Ferredoxin</fullName>
    </submittedName>
</protein>
<dbReference type="Proteomes" id="UP000076555">
    <property type="component" value="Unassembled WGS sequence"/>
</dbReference>
<proteinExistence type="predicted"/>
<dbReference type="PANTHER" id="PTHR37310:SF1">
    <property type="entry name" value="CYTOPLASMIC PROTEIN"/>
    <property type="match status" value="1"/>
</dbReference>
<dbReference type="Gene3D" id="1.20.1270.360">
    <property type="match status" value="1"/>
</dbReference>
<organism evidence="1 2">
    <name type="scientific">Nodularia spumigena CENA596</name>
    <dbReference type="NCBI Taxonomy" id="1819295"/>
    <lineage>
        <taxon>Bacteria</taxon>
        <taxon>Bacillati</taxon>
        <taxon>Cyanobacteriota</taxon>
        <taxon>Cyanophyceae</taxon>
        <taxon>Nostocales</taxon>
        <taxon>Nodulariaceae</taxon>
        <taxon>Nodularia</taxon>
    </lineage>
</organism>
<evidence type="ECO:0000313" key="2">
    <source>
        <dbReference type="Proteomes" id="UP000076555"/>
    </source>
</evidence>
<dbReference type="CDD" id="cd08026">
    <property type="entry name" value="DUF326"/>
    <property type="match status" value="1"/>
</dbReference>
<dbReference type="PANTHER" id="PTHR37310">
    <property type="entry name" value="CYTOPLASMIC PROTEIN-RELATED"/>
    <property type="match status" value="1"/>
</dbReference>
<dbReference type="InterPro" id="IPR044543">
    <property type="entry name" value="YHJQ-like"/>
</dbReference>
<dbReference type="RefSeq" id="WP_074163353.1">
    <property type="nucleotide sequence ID" value="NZ_CAWMRI010000196.1"/>
</dbReference>
<dbReference type="EMBL" id="LWAJ01000196">
    <property type="protein sequence ID" value="KZL49141.1"/>
    <property type="molecule type" value="Genomic_DNA"/>
</dbReference>
<name>A0A166J277_NODSP</name>
<accession>A0A166J277</accession>
<gene>
    <name evidence="1" type="ORF">A2T98_14455</name>
</gene>
<dbReference type="InterPro" id="IPR005560">
    <property type="entry name" value="Csp_YhjQ"/>
</dbReference>